<comment type="caution">
    <text evidence="7">The sequence shown here is derived from an EMBL/GenBank/DDBJ whole genome shotgun (WGS) entry which is preliminary data.</text>
</comment>
<protein>
    <submittedName>
        <fullName evidence="7">Efflux RND transporter periplasmic adaptor subunit</fullName>
    </submittedName>
</protein>
<feature type="transmembrane region" description="Helical" evidence="3">
    <location>
        <begin position="17"/>
        <end position="37"/>
    </location>
</feature>
<dbReference type="GO" id="GO:0015562">
    <property type="term" value="F:efflux transmembrane transporter activity"/>
    <property type="evidence" value="ECO:0007669"/>
    <property type="project" value="TreeGrafter"/>
</dbReference>
<dbReference type="InterPro" id="IPR058792">
    <property type="entry name" value="Beta-barrel_RND_2"/>
</dbReference>
<accession>A0A7Y0ADB1</accession>
<dbReference type="SUPFAM" id="SSF111369">
    <property type="entry name" value="HlyD-like secretion proteins"/>
    <property type="match status" value="1"/>
</dbReference>
<feature type="compositionally biased region" description="Low complexity" evidence="2">
    <location>
        <begin position="364"/>
        <end position="373"/>
    </location>
</feature>
<evidence type="ECO:0000259" key="4">
    <source>
        <dbReference type="Pfam" id="PF25954"/>
    </source>
</evidence>
<dbReference type="RefSeq" id="WP_169530343.1">
    <property type="nucleotide sequence ID" value="NZ_JABBGH010000001.1"/>
</dbReference>
<dbReference type="Gene3D" id="2.40.30.170">
    <property type="match status" value="1"/>
</dbReference>
<dbReference type="Proteomes" id="UP000559626">
    <property type="component" value="Unassembled WGS sequence"/>
</dbReference>
<evidence type="ECO:0000259" key="6">
    <source>
        <dbReference type="Pfam" id="PF25973"/>
    </source>
</evidence>
<evidence type="ECO:0000259" key="5">
    <source>
        <dbReference type="Pfam" id="PF25967"/>
    </source>
</evidence>
<keyword evidence="8" id="KW-1185">Reference proteome</keyword>
<evidence type="ECO:0000256" key="3">
    <source>
        <dbReference type="SAM" id="Phobius"/>
    </source>
</evidence>
<feature type="domain" description="CusB-like beta-barrel" evidence="4">
    <location>
        <begin position="224"/>
        <end position="294"/>
    </location>
</feature>
<feature type="compositionally biased region" description="Pro residues" evidence="2">
    <location>
        <begin position="374"/>
        <end position="390"/>
    </location>
</feature>
<evidence type="ECO:0000313" key="8">
    <source>
        <dbReference type="Proteomes" id="UP000559626"/>
    </source>
</evidence>
<feature type="region of interest" description="Disordered" evidence="2">
    <location>
        <begin position="364"/>
        <end position="401"/>
    </location>
</feature>
<dbReference type="Gene3D" id="2.40.50.100">
    <property type="match status" value="1"/>
</dbReference>
<dbReference type="PANTHER" id="PTHR30469:SF37">
    <property type="entry name" value="RAGD PROTEIN"/>
    <property type="match status" value="1"/>
</dbReference>
<organism evidence="7 8">
    <name type="scientific">Hymenobacter polaris</name>
    <dbReference type="NCBI Taxonomy" id="2682546"/>
    <lineage>
        <taxon>Bacteria</taxon>
        <taxon>Pseudomonadati</taxon>
        <taxon>Bacteroidota</taxon>
        <taxon>Cytophagia</taxon>
        <taxon>Cytophagales</taxon>
        <taxon>Hymenobacteraceae</taxon>
        <taxon>Hymenobacter</taxon>
    </lineage>
</organism>
<feature type="domain" description="CzcB-like barrel-sandwich hybrid" evidence="6">
    <location>
        <begin position="87"/>
        <end position="203"/>
    </location>
</feature>
<evidence type="ECO:0000256" key="2">
    <source>
        <dbReference type="SAM" id="MobiDB-lite"/>
    </source>
</evidence>
<dbReference type="Pfam" id="PF25967">
    <property type="entry name" value="RND-MFP_C"/>
    <property type="match status" value="1"/>
</dbReference>
<evidence type="ECO:0000313" key="7">
    <source>
        <dbReference type="EMBL" id="NML65087.1"/>
    </source>
</evidence>
<reference evidence="7 8" key="1">
    <citation type="submission" date="2020-04" db="EMBL/GenBank/DDBJ databases">
        <title>Hymenobacter polaris sp. nov., isolated from Arctic soil.</title>
        <authorList>
            <person name="Dahal R.H."/>
        </authorList>
    </citation>
    <scope>NUCLEOTIDE SEQUENCE [LARGE SCALE GENOMIC DNA]</scope>
    <source>
        <strain evidence="7 8">RP-2-7</strain>
    </source>
</reference>
<name>A0A7Y0ADB1_9BACT</name>
<keyword evidence="3" id="KW-1133">Transmembrane helix</keyword>
<dbReference type="PANTHER" id="PTHR30469">
    <property type="entry name" value="MULTIDRUG RESISTANCE PROTEIN MDTA"/>
    <property type="match status" value="1"/>
</dbReference>
<dbReference type="Pfam" id="PF25954">
    <property type="entry name" value="Beta-barrel_RND_2"/>
    <property type="match status" value="1"/>
</dbReference>
<keyword evidence="3" id="KW-0472">Membrane</keyword>
<dbReference type="GO" id="GO:1990281">
    <property type="term" value="C:efflux pump complex"/>
    <property type="evidence" value="ECO:0007669"/>
    <property type="project" value="TreeGrafter"/>
</dbReference>
<evidence type="ECO:0000256" key="1">
    <source>
        <dbReference type="ARBA" id="ARBA00009477"/>
    </source>
</evidence>
<dbReference type="Gene3D" id="2.40.420.20">
    <property type="match status" value="1"/>
</dbReference>
<dbReference type="InterPro" id="IPR058627">
    <property type="entry name" value="MdtA-like_C"/>
</dbReference>
<dbReference type="InterPro" id="IPR058647">
    <property type="entry name" value="BSH_CzcB-like"/>
</dbReference>
<dbReference type="InterPro" id="IPR006143">
    <property type="entry name" value="RND_pump_MFP"/>
</dbReference>
<sequence length="401" mass="42927">MSNPTATQPRNTGTGRFWLVILILLAVFGLLFVVGIVPRLRNNHARGEAAQTERTASPVVLVAPARRAPDTTALRLPADIRALHETFVFARVNGFVQSWTTDIGKHVRKGQVLATIATPELDQQIAQAQANLALARSSFGRLESVGLPGAVSKQEVDAGRAQYLAQQAVVKQLQAQRSFRQVVAPFSGTITQRNVDVGTLVTGGNSTGTQLFKVEDTDTLRAFVDVPQNYVPGIKKGMRADVLVPEYPTKPFEAHVSRDAASLDPATRTLRTEVQLPNRRQQVRAGAYGQVRFELPQTTPSILISANALVPGIEPKVVVVRDGKVHFQPIVTGRDFGSTVEVTRGLRGGEQLVINPAETLAEGAAVTTKAAPAAPKPTGPTPTKPGPNDPDAPRVSSPLAK</sequence>
<keyword evidence="3" id="KW-0812">Transmembrane</keyword>
<dbReference type="Pfam" id="PF25973">
    <property type="entry name" value="BSH_CzcB"/>
    <property type="match status" value="1"/>
</dbReference>
<proteinExistence type="inferred from homology"/>
<comment type="similarity">
    <text evidence="1">Belongs to the membrane fusion protein (MFP) (TC 8.A.1) family.</text>
</comment>
<gene>
    <name evidence="7" type="ORF">HHL22_07695</name>
</gene>
<dbReference type="AlphaFoldDB" id="A0A7Y0ADB1"/>
<dbReference type="EMBL" id="JABBGH010000001">
    <property type="protein sequence ID" value="NML65087.1"/>
    <property type="molecule type" value="Genomic_DNA"/>
</dbReference>
<dbReference type="Gene3D" id="1.10.287.470">
    <property type="entry name" value="Helix hairpin bin"/>
    <property type="match status" value="1"/>
</dbReference>
<feature type="domain" description="Multidrug resistance protein MdtA-like C-terminal permuted SH3" evidence="5">
    <location>
        <begin position="316"/>
        <end position="355"/>
    </location>
</feature>
<dbReference type="NCBIfam" id="TIGR01730">
    <property type="entry name" value="RND_mfp"/>
    <property type="match status" value="1"/>
</dbReference>